<feature type="compositionally biased region" description="Basic and acidic residues" evidence="1">
    <location>
        <begin position="53"/>
        <end position="66"/>
    </location>
</feature>
<accession>A0A2N5T7D6</accession>
<evidence type="ECO:0000313" key="2">
    <source>
        <dbReference type="EMBL" id="PLW21411.1"/>
    </source>
</evidence>
<dbReference type="EMBL" id="PGCJ01000784">
    <property type="protein sequence ID" value="PLW21411.1"/>
    <property type="molecule type" value="Genomic_DNA"/>
</dbReference>
<evidence type="ECO:0000256" key="1">
    <source>
        <dbReference type="SAM" id="MobiDB-lite"/>
    </source>
</evidence>
<keyword evidence="3" id="KW-1185">Reference proteome</keyword>
<dbReference type="OrthoDB" id="10609747at2759"/>
<sequence>MGNQKKSQPKESSSLTAATPPTASSSISKKAKAKTPKGSGYCGSNYNPKHQSRYNELESADKERGKQPYPTVRAKTFETRETAPQMSKPETAPNVAILLARKIRRKEQLSPLALVIFKNWPTEICCKMIVEEWDKALQEANLQDTYSNVLIGFRDGFSQGIPPHTLGKEILFYTPKNHKSNPLGTVINGDGSFRPTNNLLFPHRDPDIPLKPP</sequence>
<dbReference type="Proteomes" id="UP000235388">
    <property type="component" value="Unassembled WGS sequence"/>
</dbReference>
<proteinExistence type="predicted"/>
<protein>
    <submittedName>
        <fullName evidence="2">Uncharacterized protein</fullName>
    </submittedName>
</protein>
<feature type="region of interest" description="Disordered" evidence="1">
    <location>
        <begin position="1"/>
        <end position="89"/>
    </location>
</feature>
<gene>
    <name evidence="2" type="ORF">PCANC_03826</name>
</gene>
<evidence type="ECO:0000313" key="3">
    <source>
        <dbReference type="Proteomes" id="UP000235388"/>
    </source>
</evidence>
<name>A0A2N5T7D6_9BASI</name>
<reference evidence="2 3" key="1">
    <citation type="submission" date="2017-11" db="EMBL/GenBank/DDBJ databases">
        <title>De novo assembly and phasing of dikaryotic genomes from two isolates of Puccinia coronata f. sp. avenae, the causal agent of oat crown rust.</title>
        <authorList>
            <person name="Miller M.E."/>
            <person name="Zhang Y."/>
            <person name="Omidvar V."/>
            <person name="Sperschneider J."/>
            <person name="Schwessinger B."/>
            <person name="Raley C."/>
            <person name="Palmer J.M."/>
            <person name="Garnica D."/>
            <person name="Upadhyaya N."/>
            <person name="Rathjen J."/>
            <person name="Taylor J.M."/>
            <person name="Park R.F."/>
            <person name="Dodds P.N."/>
            <person name="Hirsch C.D."/>
            <person name="Kianian S.F."/>
            <person name="Figueroa M."/>
        </authorList>
    </citation>
    <scope>NUCLEOTIDE SEQUENCE [LARGE SCALE GENOMIC DNA]</scope>
    <source>
        <strain evidence="2">12NC29</strain>
    </source>
</reference>
<comment type="caution">
    <text evidence="2">The sequence shown here is derived from an EMBL/GenBank/DDBJ whole genome shotgun (WGS) entry which is preliminary data.</text>
</comment>
<organism evidence="2 3">
    <name type="scientific">Puccinia coronata f. sp. avenae</name>
    <dbReference type="NCBI Taxonomy" id="200324"/>
    <lineage>
        <taxon>Eukaryota</taxon>
        <taxon>Fungi</taxon>
        <taxon>Dikarya</taxon>
        <taxon>Basidiomycota</taxon>
        <taxon>Pucciniomycotina</taxon>
        <taxon>Pucciniomycetes</taxon>
        <taxon>Pucciniales</taxon>
        <taxon>Pucciniaceae</taxon>
        <taxon>Puccinia</taxon>
    </lineage>
</organism>
<dbReference type="AlphaFoldDB" id="A0A2N5T7D6"/>
<feature type="compositionally biased region" description="Low complexity" evidence="1">
    <location>
        <begin position="12"/>
        <end position="28"/>
    </location>
</feature>